<evidence type="ECO:0000313" key="1">
    <source>
        <dbReference type="EMBL" id="KPV43491.1"/>
    </source>
</evidence>
<accession>A0A0P9EWK5</accession>
<sequence>MVHGEEIELKAPRVEEKLRWYKITGQCLDQRSVPVIAFVEATSLGKVLRYHGGRRRHITGPNGDIEVQFAKDKQAVQLLGKRLKPERIQPDDPSSIIQVIPATRYRCSCGKELVSDYSYPSMWCSCGLKAYPVQDEKTGIRLYYTLGLPRKKG</sequence>
<organism evidence="1 2">
    <name type="scientific">Alicyclobacillus ferrooxydans</name>
    <dbReference type="NCBI Taxonomy" id="471514"/>
    <lineage>
        <taxon>Bacteria</taxon>
        <taxon>Bacillati</taxon>
        <taxon>Bacillota</taxon>
        <taxon>Bacilli</taxon>
        <taxon>Bacillales</taxon>
        <taxon>Alicyclobacillaceae</taxon>
        <taxon>Alicyclobacillus</taxon>
    </lineage>
</organism>
<dbReference type="STRING" id="471514.AN477_11760"/>
<reference evidence="1 2" key="1">
    <citation type="submission" date="2015-09" db="EMBL/GenBank/DDBJ databases">
        <title>Draft genome sequence of Alicyclobacillus ferrooxydans DSM 22381.</title>
        <authorList>
            <person name="Hemp J."/>
        </authorList>
    </citation>
    <scope>NUCLEOTIDE SEQUENCE [LARGE SCALE GENOMIC DNA]</scope>
    <source>
        <strain evidence="1 2">TC-34</strain>
    </source>
</reference>
<name>A0A0P9EWK5_9BACL</name>
<dbReference type="AlphaFoldDB" id="A0A0P9EWK5"/>
<protein>
    <submittedName>
        <fullName evidence="1">Uncharacterized protein</fullName>
    </submittedName>
</protein>
<keyword evidence="2" id="KW-1185">Reference proteome</keyword>
<proteinExistence type="predicted"/>
<comment type="caution">
    <text evidence="1">The sequence shown here is derived from an EMBL/GenBank/DDBJ whole genome shotgun (WGS) entry which is preliminary data.</text>
</comment>
<dbReference type="Proteomes" id="UP000050482">
    <property type="component" value="Unassembled WGS sequence"/>
</dbReference>
<gene>
    <name evidence="1" type="ORF">AN477_11760</name>
</gene>
<evidence type="ECO:0000313" key="2">
    <source>
        <dbReference type="Proteomes" id="UP000050482"/>
    </source>
</evidence>
<dbReference type="EMBL" id="LJCO01000048">
    <property type="protein sequence ID" value="KPV43491.1"/>
    <property type="molecule type" value="Genomic_DNA"/>
</dbReference>